<dbReference type="PANTHER" id="PTHR47958">
    <property type="entry name" value="ATP-DEPENDENT RNA HELICASE DBP3"/>
    <property type="match status" value="1"/>
</dbReference>
<organism evidence="2 3">
    <name type="scientific">Meloidogyne incognita</name>
    <name type="common">Southern root-knot nematode worm</name>
    <name type="synonym">Oxyuris incognita</name>
    <dbReference type="NCBI Taxonomy" id="6306"/>
    <lineage>
        <taxon>Eukaryota</taxon>
        <taxon>Metazoa</taxon>
        <taxon>Ecdysozoa</taxon>
        <taxon>Nematoda</taxon>
        <taxon>Chromadorea</taxon>
        <taxon>Rhabditida</taxon>
        <taxon>Tylenchina</taxon>
        <taxon>Tylenchomorpha</taxon>
        <taxon>Tylenchoidea</taxon>
        <taxon>Meloidogynidae</taxon>
        <taxon>Meloidogyninae</taxon>
        <taxon>Meloidogyne</taxon>
        <taxon>Meloidogyne incognita group</taxon>
    </lineage>
</organism>
<sequence length="254" mass="28776">MFSATYDDDVVGLVEQFLRQDHVKLTVTNPPNINQHVYWIKESEKYDWLKLVLSNSITNNSKIVVFANKRATCDALQTNLTNDGYHCLAFHNNVGGPATRKETMAKFLKGEIRLLIATDILGRGVDIKDITHVINYDAPESFQNYIHRVGRTGRAGKEGLAMTFVNKKTKIIKNLFEAANENKNIKLPQELIDYVMKGQGKTEEISQEASGSQYGYGQDQGYQTYYGNVESDIPEIGQSFPYQEDEGASHHYFH</sequence>
<protein>
    <submittedName>
        <fullName evidence="3">Helicase C-terminal domain-containing protein</fullName>
    </submittedName>
</protein>
<evidence type="ECO:0000313" key="3">
    <source>
        <dbReference type="WBParaSite" id="Minc3s00155g06274"/>
    </source>
</evidence>
<dbReference type="InterPro" id="IPR027417">
    <property type="entry name" value="P-loop_NTPase"/>
</dbReference>
<reference evidence="3" key="1">
    <citation type="submission" date="2022-11" db="UniProtKB">
        <authorList>
            <consortium name="WormBaseParasite"/>
        </authorList>
    </citation>
    <scope>IDENTIFICATION</scope>
</reference>
<dbReference type="Proteomes" id="UP000887563">
    <property type="component" value="Unplaced"/>
</dbReference>
<dbReference type="AlphaFoldDB" id="A0A914KX87"/>
<dbReference type="WBParaSite" id="Minc3s00155g06274">
    <property type="protein sequence ID" value="Minc3s00155g06274"/>
    <property type="gene ID" value="Minc3s00155g06274"/>
</dbReference>
<dbReference type="Pfam" id="PF00271">
    <property type="entry name" value="Helicase_C"/>
    <property type="match status" value="1"/>
</dbReference>
<dbReference type="CDD" id="cd18787">
    <property type="entry name" value="SF2_C_DEAD"/>
    <property type="match status" value="1"/>
</dbReference>
<keyword evidence="2" id="KW-1185">Reference proteome</keyword>
<dbReference type="PROSITE" id="PS51194">
    <property type="entry name" value="HELICASE_CTER"/>
    <property type="match status" value="1"/>
</dbReference>
<name>A0A914KX87_MELIC</name>
<accession>A0A914KX87</accession>
<dbReference type="SMART" id="SM00490">
    <property type="entry name" value="HELICc"/>
    <property type="match status" value="1"/>
</dbReference>
<dbReference type="Gene3D" id="3.40.50.300">
    <property type="entry name" value="P-loop containing nucleotide triphosphate hydrolases"/>
    <property type="match status" value="1"/>
</dbReference>
<dbReference type="SUPFAM" id="SSF52540">
    <property type="entry name" value="P-loop containing nucleoside triphosphate hydrolases"/>
    <property type="match status" value="1"/>
</dbReference>
<feature type="domain" description="Helicase C-terminal" evidence="1">
    <location>
        <begin position="32"/>
        <end position="195"/>
    </location>
</feature>
<evidence type="ECO:0000259" key="1">
    <source>
        <dbReference type="PROSITE" id="PS51194"/>
    </source>
</evidence>
<evidence type="ECO:0000313" key="2">
    <source>
        <dbReference type="Proteomes" id="UP000887563"/>
    </source>
</evidence>
<proteinExistence type="predicted"/>
<dbReference type="InterPro" id="IPR001650">
    <property type="entry name" value="Helicase_C-like"/>
</dbReference>